<name>A0ABT4RI45_9ACTN</name>
<sequence>MRLLGVAAAVAAFLVPAAPAFAGDPTMPLWQVHGGMRCTGYSVIQGTTISSFDVLVQDVAAGEASGGGRILVEVSGPAVDATGIGPGFSGSPIYCPDAAGTNRVIGAISESINEYGGKAALATPIEAILGTPVDVPGRTNAASSRASTKGTSARMKAALASAKPIAAPMSVSGLTGTVADALVKASAKAGRPVLAVPPGPLGFFPPQTLQPGSAVAVGYSTGDVRTSSVGTVTYVDGDRVWVFGHQLEGVGRRALILQDAYVFRIVNNPNALGQIGSTYKLASSGHDLGTISSDGLSAVAGRTGALPHTVPVQVIARDQDTNGLLAVNAAAADEAAVDLPSGGSWTSFVAPLSVSQAAAGLLGSVPSRLTGEMCARITIQQIGKPVRFCNRYVSVSAAQADDGTTLNAVLSGASNDLATAISAIDAYTGTPPNVTGVNVLMKVRRGADQAFIRSVKLPARVRPGQRVRVRVSLQRVRGGTLTRSYTMRIPSDAARGTQRLRFVGQDADQGEDGFTTIIIGDEDERDEGGDPGPRSLRELEAQIKAIGRFDGVTVRAGRGSRVEAFRDDEFRISGTADASTRVVR</sequence>
<reference evidence="3" key="1">
    <citation type="submission" date="2022-10" db="EMBL/GenBank/DDBJ databases">
        <title>The WGS of Solirubrobacter sp. CPCC 204708.</title>
        <authorList>
            <person name="Jiang Z."/>
        </authorList>
    </citation>
    <scope>NUCLEOTIDE SEQUENCE</scope>
    <source>
        <strain evidence="3">CPCC 204708</strain>
    </source>
</reference>
<comment type="caution">
    <text evidence="3">The sequence shown here is derived from an EMBL/GenBank/DDBJ whole genome shotgun (WGS) entry which is preliminary data.</text>
</comment>
<dbReference type="InterPro" id="IPR008763">
    <property type="entry name" value="Peptidase_S55"/>
</dbReference>
<keyword evidence="4" id="KW-1185">Reference proteome</keyword>
<keyword evidence="1" id="KW-0732">Signal</keyword>
<evidence type="ECO:0000259" key="2">
    <source>
        <dbReference type="PROSITE" id="PS51494"/>
    </source>
</evidence>
<evidence type="ECO:0000313" key="3">
    <source>
        <dbReference type="EMBL" id="MDA0138217.1"/>
    </source>
</evidence>
<dbReference type="PROSITE" id="PS51494">
    <property type="entry name" value="SPOIVB"/>
    <property type="match status" value="1"/>
</dbReference>
<organism evidence="3 4">
    <name type="scientific">Solirubrobacter deserti</name>
    <dbReference type="NCBI Taxonomy" id="2282478"/>
    <lineage>
        <taxon>Bacteria</taxon>
        <taxon>Bacillati</taxon>
        <taxon>Actinomycetota</taxon>
        <taxon>Thermoleophilia</taxon>
        <taxon>Solirubrobacterales</taxon>
        <taxon>Solirubrobacteraceae</taxon>
        <taxon>Solirubrobacter</taxon>
    </lineage>
</organism>
<dbReference type="RefSeq" id="WP_202956454.1">
    <property type="nucleotide sequence ID" value="NZ_JAPCID010000014.1"/>
</dbReference>
<evidence type="ECO:0000256" key="1">
    <source>
        <dbReference type="SAM" id="SignalP"/>
    </source>
</evidence>
<dbReference type="EMBL" id="JAPCID010000014">
    <property type="protein sequence ID" value="MDA0138217.1"/>
    <property type="molecule type" value="Genomic_DNA"/>
</dbReference>
<protein>
    <recommendedName>
        <fullName evidence="2">Peptidase S55 domain-containing protein</fullName>
    </recommendedName>
</protein>
<evidence type="ECO:0000313" key="4">
    <source>
        <dbReference type="Proteomes" id="UP001147700"/>
    </source>
</evidence>
<feature type="chain" id="PRO_5047019541" description="Peptidase S55 domain-containing protein" evidence="1">
    <location>
        <begin position="23"/>
        <end position="584"/>
    </location>
</feature>
<accession>A0ABT4RI45</accession>
<gene>
    <name evidence="3" type="ORF">OJ962_11960</name>
</gene>
<proteinExistence type="predicted"/>
<dbReference type="Proteomes" id="UP001147700">
    <property type="component" value="Unassembled WGS sequence"/>
</dbReference>
<feature type="signal peptide" evidence="1">
    <location>
        <begin position="1"/>
        <end position="22"/>
    </location>
</feature>
<feature type="domain" description="Peptidase S55" evidence="2">
    <location>
        <begin position="1"/>
        <end position="144"/>
    </location>
</feature>